<comment type="caution">
    <text evidence="3">The sequence shown here is derived from an EMBL/GenBank/DDBJ whole genome shotgun (WGS) entry which is preliminary data.</text>
</comment>
<evidence type="ECO:0000313" key="3">
    <source>
        <dbReference type="EMBL" id="GIF85414.1"/>
    </source>
</evidence>
<organism evidence="3 4">
    <name type="scientific">Catellatospora bangladeshensis</name>
    <dbReference type="NCBI Taxonomy" id="310355"/>
    <lineage>
        <taxon>Bacteria</taxon>
        <taxon>Bacillati</taxon>
        <taxon>Actinomycetota</taxon>
        <taxon>Actinomycetes</taxon>
        <taxon>Micromonosporales</taxon>
        <taxon>Micromonosporaceae</taxon>
        <taxon>Catellatospora</taxon>
    </lineage>
</organism>
<feature type="region of interest" description="Disordered" evidence="1">
    <location>
        <begin position="44"/>
        <end position="65"/>
    </location>
</feature>
<feature type="chain" id="PRO_5035234705" description="LppP/LprE family lipoprotein" evidence="2">
    <location>
        <begin position="34"/>
        <end position="224"/>
    </location>
</feature>
<dbReference type="RefSeq" id="WP_203755269.1">
    <property type="nucleotide sequence ID" value="NZ_BONF01000047.1"/>
</dbReference>
<dbReference type="PROSITE" id="PS51257">
    <property type="entry name" value="PROKAR_LIPOPROTEIN"/>
    <property type="match status" value="1"/>
</dbReference>
<name>A0A8J3JXD0_9ACTN</name>
<evidence type="ECO:0000256" key="2">
    <source>
        <dbReference type="SAM" id="SignalP"/>
    </source>
</evidence>
<evidence type="ECO:0000313" key="4">
    <source>
        <dbReference type="Proteomes" id="UP000601223"/>
    </source>
</evidence>
<protein>
    <recommendedName>
        <fullName evidence="5">LppP/LprE family lipoprotein</fullName>
    </recommendedName>
</protein>
<accession>A0A8J3JXD0</accession>
<dbReference type="Proteomes" id="UP000601223">
    <property type="component" value="Unassembled WGS sequence"/>
</dbReference>
<dbReference type="AlphaFoldDB" id="A0A8J3JXD0"/>
<evidence type="ECO:0008006" key="5">
    <source>
        <dbReference type="Google" id="ProtNLM"/>
    </source>
</evidence>
<proteinExistence type="predicted"/>
<gene>
    <name evidence="3" type="ORF">Cba03nite_67630</name>
</gene>
<feature type="signal peptide" evidence="2">
    <location>
        <begin position="1"/>
        <end position="33"/>
    </location>
</feature>
<evidence type="ECO:0000256" key="1">
    <source>
        <dbReference type="SAM" id="MobiDB-lite"/>
    </source>
</evidence>
<keyword evidence="2" id="KW-0732">Signal</keyword>
<keyword evidence="4" id="KW-1185">Reference proteome</keyword>
<dbReference type="EMBL" id="BONF01000047">
    <property type="protein sequence ID" value="GIF85414.1"/>
    <property type="molecule type" value="Genomic_DNA"/>
</dbReference>
<reference evidence="3 4" key="1">
    <citation type="submission" date="2021-01" db="EMBL/GenBank/DDBJ databases">
        <title>Whole genome shotgun sequence of Catellatospora bangladeshensis NBRC 107357.</title>
        <authorList>
            <person name="Komaki H."/>
            <person name="Tamura T."/>
        </authorList>
    </citation>
    <scope>NUCLEOTIDE SEQUENCE [LARGE SCALE GENOMIC DNA]</scope>
    <source>
        <strain evidence="3 4">NBRC 107357</strain>
    </source>
</reference>
<sequence length="224" mass="22673">MPHRPRRTALLLLPAAVLAGLLAACKDSGTPSAAPSAVTVVSPSAAGSPSAAASPPAASPSPKAAVNKVPTCAQVKDAMVRGSIDPYDAFGSAGAPLTEGIFGGEDGLTLAVQQACTTGDLGGKLGKVTVGTIMSSYVDTTGRWWGVMLCVKPGSRAQCTVHFVLDDRDPIESVSIAGHKLTVVYLTRPDDAGSATVAVRRTAVYGVSGSTLTELSHTDAPYTP</sequence>